<evidence type="ECO:0000313" key="2">
    <source>
        <dbReference type="WBParaSite" id="jg25845"/>
    </source>
</evidence>
<protein>
    <submittedName>
        <fullName evidence="2">Uncharacterized protein</fullName>
    </submittedName>
</protein>
<reference evidence="2" key="1">
    <citation type="submission" date="2022-11" db="UniProtKB">
        <authorList>
            <consortium name="WormBaseParasite"/>
        </authorList>
    </citation>
    <scope>IDENTIFICATION</scope>
</reference>
<accession>A0A915E3M7</accession>
<evidence type="ECO:0000313" key="1">
    <source>
        <dbReference type="Proteomes" id="UP000887574"/>
    </source>
</evidence>
<proteinExistence type="predicted"/>
<dbReference type="AlphaFoldDB" id="A0A915E3M7"/>
<dbReference type="WBParaSite" id="jg25845">
    <property type="protein sequence ID" value="jg25845"/>
    <property type="gene ID" value="jg25845"/>
</dbReference>
<sequence>MQRIDDPETYIHVACQKVLGINLRRSIQAELAAGPLEKPSTSRVRCDRRIVEEFTVNETDFLEIRDADIGSVQATESAMYRAKRKNFPPIMTYQEILAP</sequence>
<name>A0A915E3M7_9BILA</name>
<dbReference type="Proteomes" id="UP000887574">
    <property type="component" value="Unplaced"/>
</dbReference>
<keyword evidence="1" id="KW-1185">Reference proteome</keyword>
<organism evidence="1 2">
    <name type="scientific">Ditylenchus dipsaci</name>
    <dbReference type="NCBI Taxonomy" id="166011"/>
    <lineage>
        <taxon>Eukaryota</taxon>
        <taxon>Metazoa</taxon>
        <taxon>Ecdysozoa</taxon>
        <taxon>Nematoda</taxon>
        <taxon>Chromadorea</taxon>
        <taxon>Rhabditida</taxon>
        <taxon>Tylenchina</taxon>
        <taxon>Tylenchomorpha</taxon>
        <taxon>Sphaerularioidea</taxon>
        <taxon>Anguinidae</taxon>
        <taxon>Anguininae</taxon>
        <taxon>Ditylenchus</taxon>
    </lineage>
</organism>